<protein>
    <submittedName>
        <fullName evidence="2">Uncharacterized protein</fullName>
    </submittedName>
</protein>
<feature type="region of interest" description="Disordered" evidence="1">
    <location>
        <begin position="1"/>
        <end position="32"/>
    </location>
</feature>
<comment type="caution">
    <text evidence="2">The sequence shown here is derived from an EMBL/GenBank/DDBJ whole genome shotgun (WGS) entry which is preliminary data.</text>
</comment>
<proteinExistence type="predicted"/>
<gene>
    <name evidence="2" type="ORF">SAY86_010056</name>
</gene>
<dbReference type="Proteomes" id="UP001346149">
    <property type="component" value="Unassembled WGS sequence"/>
</dbReference>
<dbReference type="AlphaFoldDB" id="A0AAN7KXW2"/>
<keyword evidence="3" id="KW-1185">Reference proteome</keyword>
<evidence type="ECO:0000313" key="2">
    <source>
        <dbReference type="EMBL" id="KAK4775121.1"/>
    </source>
</evidence>
<organism evidence="2 3">
    <name type="scientific">Trapa natans</name>
    <name type="common">Water chestnut</name>
    <dbReference type="NCBI Taxonomy" id="22666"/>
    <lineage>
        <taxon>Eukaryota</taxon>
        <taxon>Viridiplantae</taxon>
        <taxon>Streptophyta</taxon>
        <taxon>Embryophyta</taxon>
        <taxon>Tracheophyta</taxon>
        <taxon>Spermatophyta</taxon>
        <taxon>Magnoliopsida</taxon>
        <taxon>eudicotyledons</taxon>
        <taxon>Gunneridae</taxon>
        <taxon>Pentapetalae</taxon>
        <taxon>rosids</taxon>
        <taxon>malvids</taxon>
        <taxon>Myrtales</taxon>
        <taxon>Lythraceae</taxon>
        <taxon>Trapa</taxon>
    </lineage>
</organism>
<sequence>MAKPTVKKDTTRASSQKSDQTAHDSEKNTPTFSSSCIWICSVLCQVEHHRRGHRTHKQMIMAV</sequence>
<reference evidence="2 3" key="1">
    <citation type="journal article" date="2023" name="Hortic Res">
        <title>Pangenome of water caltrop reveals structural variations and asymmetric subgenome divergence after allopolyploidization.</title>
        <authorList>
            <person name="Zhang X."/>
            <person name="Chen Y."/>
            <person name="Wang L."/>
            <person name="Yuan Y."/>
            <person name="Fang M."/>
            <person name="Shi L."/>
            <person name="Lu R."/>
            <person name="Comes H.P."/>
            <person name="Ma Y."/>
            <person name="Chen Y."/>
            <person name="Huang G."/>
            <person name="Zhou Y."/>
            <person name="Zheng Z."/>
            <person name="Qiu Y."/>
        </authorList>
    </citation>
    <scope>NUCLEOTIDE SEQUENCE [LARGE SCALE GENOMIC DNA]</scope>
    <source>
        <strain evidence="2">F231</strain>
    </source>
</reference>
<feature type="compositionally biased region" description="Basic and acidic residues" evidence="1">
    <location>
        <begin position="1"/>
        <end position="11"/>
    </location>
</feature>
<name>A0AAN7KXW2_TRANT</name>
<dbReference type="EMBL" id="JAXQNO010000019">
    <property type="protein sequence ID" value="KAK4775121.1"/>
    <property type="molecule type" value="Genomic_DNA"/>
</dbReference>
<evidence type="ECO:0000256" key="1">
    <source>
        <dbReference type="SAM" id="MobiDB-lite"/>
    </source>
</evidence>
<evidence type="ECO:0000313" key="3">
    <source>
        <dbReference type="Proteomes" id="UP001346149"/>
    </source>
</evidence>
<accession>A0AAN7KXW2</accession>